<comment type="caution">
    <text evidence="3">The sequence shown here is derived from an EMBL/GenBank/DDBJ whole genome shotgun (WGS) entry which is preliminary data.</text>
</comment>
<feature type="transmembrane region" description="Helical" evidence="2">
    <location>
        <begin position="20"/>
        <end position="38"/>
    </location>
</feature>
<name>A0ABR6RFH6_9BURK</name>
<evidence type="ECO:0008006" key="5">
    <source>
        <dbReference type="Google" id="ProtNLM"/>
    </source>
</evidence>
<proteinExistence type="predicted"/>
<protein>
    <recommendedName>
        <fullName evidence="5">DUF3106 domain-containing protein</fullName>
    </recommendedName>
</protein>
<dbReference type="EMBL" id="JACHKZ010000010">
    <property type="protein sequence ID" value="MBB6577909.1"/>
    <property type="molecule type" value="Genomic_DNA"/>
</dbReference>
<evidence type="ECO:0000256" key="1">
    <source>
        <dbReference type="SAM" id="MobiDB-lite"/>
    </source>
</evidence>
<feature type="compositionally biased region" description="Low complexity" evidence="1">
    <location>
        <begin position="237"/>
        <end position="255"/>
    </location>
</feature>
<feature type="region of interest" description="Disordered" evidence="1">
    <location>
        <begin position="230"/>
        <end position="311"/>
    </location>
</feature>
<keyword evidence="2" id="KW-0812">Transmembrane</keyword>
<keyword evidence="4" id="KW-1185">Reference proteome</keyword>
<feature type="region of interest" description="Disordered" evidence="1">
    <location>
        <begin position="48"/>
        <end position="74"/>
    </location>
</feature>
<keyword evidence="2" id="KW-1133">Transmembrane helix</keyword>
<accession>A0ABR6RFH6</accession>
<evidence type="ECO:0000313" key="3">
    <source>
        <dbReference type="EMBL" id="MBB6577909.1"/>
    </source>
</evidence>
<evidence type="ECO:0000313" key="4">
    <source>
        <dbReference type="Proteomes" id="UP000562492"/>
    </source>
</evidence>
<keyword evidence="2" id="KW-0472">Membrane</keyword>
<dbReference type="Pfam" id="PF11304">
    <property type="entry name" value="DUF3106"/>
    <property type="match status" value="1"/>
</dbReference>
<sequence length="311" mass="33155">MRHDHDFDEVAAKAPTSSLPALAASILLAAFAVTGIYASTQARNVYGSAPSDLVSAGGNTRTVTPRNEGPDWDSLDTDQQTTLAPLQEQWSWLTEQQKRRWLLIADSFDDFSPDEQYRIGEHMKEWAKFSLVDQSQARLNYSNASNLSAEEKRKLWEDYQALSVRERKRLAQGGALRPGGVALALRPNSKTSGRLVKVPAAAVNPNRANPPKILPPPEIRVQSRGVVTPVEVGPLQGPSANPNNVPGPGGVSPTSIAPPPATAPAVETAPVQVPSPVTSSPLPPLDSRPAPVAPAGEPQSRLGDSPIHPPA</sequence>
<gene>
    <name evidence="3" type="ORF">HNP33_001977</name>
</gene>
<organism evidence="3 4">
    <name type="scientific">Comamonas odontotermitis</name>
    <dbReference type="NCBI Taxonomy" id="379895"/>
    <lineage>
        <taxon>Bacteria</taxon>
        <taxon>Pseudomonadati</taxon>
        <taxon>Pseudomonadota</taxon>
        <taxon>Betaproteobacteria</taxon>
        <taxon>Burkholderiales</taxon>
        <taxon>Comamonadaceae</taxon>
        <taxon>Comamonas</taxon>
    </lineage>
</organism>
<dbReference type="Proteomes" id="UP000562492">
    <property type="component" value="Unassembled WGS sequence"/>
</dbReference>
<evidence type="ECO:0000256" key="2">
    <source>
        <dbReference type="SAM" id="Phobius"/>
    </source>
</evidence>
<feature type="compositionally biased region" description="Low complexity" evidence="1">
    <location>
        <begin position="263"/>
        <end position="280"/>
    </location>
</feature>
<dbReference type="RefSeq" id="WP_184707813.1">
    <property type="nucleotide sequence ID" value="NZ_JACHKZ010000010.1"/>
</dbReference>
<reference evidence="3 4" key="1">
    <citation type="submission" date="2020-08" db="EMBL/GenBank/DDBJ databases">
        <title>Functional genomics of gut bacteria from endangered species of beetles.</title>
        <authorList>
            <person name="Carlos-Shanley C."/>
        </authorList>
    </citation>
    <scope>NUCLEOTIDE SEQUENCE [LARGE SCALE GENOMIC DNA]</scope>
    <source>
        <strain evidence="3 4">S00124</strain>
    </source>
</reference>
<dbReference type="InterPro" id="IPR021455">
    <property type="entry name" value="DUF3106"/>
</dbReference>